<name>A0A6P8PBU1_GEOSA</name>
<dbReference type="InterPro" id="IPR050380">
    <property type="entry name" value="Immune_Resp_Modulators"/>
</dbReference>
<keyword evidence="4" id="KW-1185">Reference proteome</keyword>
<feature type="domain" description="Ig-like" evidence="3">
    <location>
        <begin position="177"/>
        <end position="289"/>
    </location>
</feature>
<sequence length="449" mass="49951">MVHLYRWLSLLTPFAVAVVLDLCSAKKSSLGPLIDCWYVEEVESRAGSFPKAVSQKKALLLLRENGHFRRPLDFTPPEHLQPGMIFDLMDPTLLLQDPVFRSSLRSKEAPSCEINAYSPQAAFVDWALSLTEEQRSPPDLGGEWFSSSIQSANGKFSLATIQQVVSHPGEDGIRVKSTVVALHVFTHSPTAIAQLGQAVTLDCGFSLAREGRFSLEWRYQFQGSGHVVYAYDGVRDRVLLAQEGTELFFGDLHKKGYASLLIHSVSIAHEGTYLCSVYTPYMQAQRGVELRIHEPPRISLSPEPLLVLPGQEMVLECAVSHYYPLELTVEWLRRRGRKGGATEYVRQAWQTSHKRNADGTFNITSSIRVQGSREDHGDLYTCHVSHASLKTGARKSVHLKVAGESGLSIDNVIGLFLTALALYGILKFLGIKVCPGLFRGEEENKEKLE</sequence>
<evidence type="ECO:0000313" key="5">
    <source>
        <dbReference type="RefSeq" id="XP_033781269.1"/>
    </source>
</evidence>
<dbReference type="SMART" id="SM00409">
    <property type="entry name" value="IG"/>
    <property type="match status" value="2"/>
</dbReference>
<evidence type="ECO:0000256" key="2">
    <source>
        <dbReference type="SAM" id="SignalP"/>
    </source>
</evidence>
<dbReference type="InterPro" id="IPR008056">
    <property type="entry name" value="Tapasin"/>
</dbReference>
<evidence type="ECO:0000313" key="4">
    <source>
        <dbReference type="Proteomes" id="UP000515159"/>
    </source>
</evidence>
<protein>
    <submittedName>
        <fullName evidence="5">Tapasin isoform X1</fullName>
    </submittedName>
</protein>
<dbReference type="PROSITE" id="PS50835">
    <property type="entry name" value="IG_LIKE"/>
    <property type="match status" value="2"/>
</dbReference>
<evidence type="ECO:0000259" key="3">
    <source>
        <dbReference type="PROSITE" id="PS50835"/>
    </source>
</evidence>
<feature type="chain" id="PRO_5028116485" evidence="2">
    <location>
        <begin position="18"/>
        <end position="449"/>
    </location>
</feature>
<dbReference type="Pfam" id="PF07686">
    <property type="entry name" value="V-set"/>
    <property type="match status" value="1"/>
</dbReference>
<evidence type="ECO:0000256" key="1">
    <source>
        <dbReference type="ARBA" id="ARBA00023319"/>
    </source>
</evidence>
<gene>
    <name evidence="5" type="primary">TAPBP</name>
</gene>
<dbReference type="KEGG" id="gsh:117350781"/>
<dbReference type="InterPro" id="IPR013783">
    <property type="entry name" value="Ig-like_fold"/>
</dbReference>
<dbReference type="OrthoDB" id="8929156at2759"/>
<dbReference type="InterPro" id="IPR013106">
    <property type="entry name" value="Ig_V-set"/>
</dbReference>
<dbReference type="InterPro" id="IPR003597">
    <property type="entry name" value="Ig_C1-set"/>
</dbReference>
<keyword evidence="2" id="KW-0732">Signal</keyword>
<dbReference type="PANTHER" id="PTHR23411">
    <property type="entry name" value="TAPASIN"/>
    <property type="match status" value="1"/>
</dbReference>
<dbReference type="Proteomes" id="UP000515159">
    <property type="component" value="Chromosome 16"/>
</dbReference>
<dbReference type="SUPFAM" id="SSF48726">
    <property type="entry name" value="Immunoglobulin"/>
    <property type="match status" value="2"/>
</dbReference>
<dbReference type="InterPro" id="IPR003599">
    <property type="entry name" value="Ig_sub"/>
</dbReference>
<accession>A0A6P8PBU1</accession>
<dbReference type="InterPro" id="IPR007110">
    <property type="entry name" value="Ig-like_dom"/>
</dbReference>
<reference evidence="5" key="1">
    <citation type="submission" date="2025-08" db="UniProtKB">
        <authorList>
            <consortium name="RefSeq"/>
        </authorList>
    </citation>
    <scope>IDENTIFICATION</scope>
</reference>
<dbReference type="InterPro" id="IPR036179">
    <property type="entry name" value="Ig-like_dom_sf"/>
</dbReference>
<keyword evidence="1" id="KW-0393">Immunoglobulin domain</keyword>
<dbReference type="CTD" id="6892"/>
<proteinExistence type="predicted"/>
<dbReference type="InterPro" id="IPR003006">
    <property type="entry name" value="Ig/MHC_CS"/>
</dbReference>
<feature type="domain" description="Ig-like" evidence="3">
    <location>
        <begin position="296"/>
        <end position="398"/>
    </location>
</feature>
<dbReference type="Pfam" id="PF07654">
    <property type="entry name" value="C1-set"/>
    <property type="match status" value="1"/>
</dbReference>
<dbReference type="SMART" id="SM00407">
    <property type="entry name" value="IGc1"/>
    <property type="match status" value="1"/>
</dbReference>
<organism evidence="4 5">
    <name type="scientific">Geotrypetes seraphini</name>
    <name type="common">Gaboon caecilian</name>
    <name type="synonym">Caecilia seraphini</name>
    <dbReference type="NCBI Taxonomy" id="260995"/>
    <lineage>
        <taxon>Eukaryota</taxon>
        <taxon>Metazoa</taxon>
        <taxon>Chordata</taxon>
        <taxon>Craniata</taxon>
        <taxon>Vertebrata</taxon>
        <taxon>Euteleostomi</taxon>
        <taxon>Amphibia</taxon>
        <taxon>Gymnophiona</taxon>
        <taxon>Geotrypetes</taxon>
    </lineage>
</organism>
<dbReference type="FunCoup" id="A0A6P8PBU1">
    <property type="interactions" value="431"/>
</dbReference>
<feature type="signal peptide" evidence="2">
    <location>
        <begin position="1"/>
        <end position="17"/>
    </location>
</feature>
<dbReference type="GO" id="GO:0016020">
    <property type="term" value="C:membrane"/>
    <property type="evidence" value="ECO:0007669"/>
    <property type="project" value="InterPro"/>
</dbReference>
<dbReference type="RefSeq" id="XP_033781269.1">
    <property type="nucleotide sequence ID" value="XM_033925378.1"/>
</dbReference>
<dbReference type="GeneID" id="117350781"/>
<dbReference type="PROSITE" id="PS00290">
    <property type="entry name" value="IG_MHC"/>
    <property type="match status" value="1"/>
</dbReference>
<dbReference type="GO" id="GO:0019885">
    <property type="term" value="P:antigen processing and presentation of endogenous peptide antigen via MHC class I"/>
    <property type="evidence" value="ECO:0007669"/>
    <property type="project" value="InterPro"/>
</dbReference>
<dbReference type="AlphaFoldDB" id="A0A6P8PBU1"/>
<dbReference type="PRINTS" id="PR01669">
    <property type="entry name" value="TAPASIN"/>
</dbReference>
<dbReference type="Gene3D" id="2.60.40.10">
    <property type="entry name" value="Immunoglobulins"/>
    <property type="match status" value="3"/>
</dbReference>
<dbReference type="InParanoid" id="A0A6P8PBU1"/>